<feature type="region of interest" description="Disordered" evidence="1">
    <location>
        <begin position="216"/>
        <end position="260"/>
    </location>
</feature>
<gene>
    <name evidence="2" type="ORF">CVT24_013220</name>
</gene>
<proteinExistence type="predicted"/>
<sequence length="398" mass="44318">MPVEFIIVGGESSGFVASFKYLPSFAPQGPPLPFSIEYSTERDSFEEIEPLIRILLKSGNGMSSANREEFTRNVVSEAKPLRNTIWMHRSGWYSLLNSPKTRKMISFDYDTISALINDISDPSHFHLRKCPDIVSAVVWMIAGGNKNLQSWNLHEWCIDKSSKTAPRPSSSFTRPFPFAATLPSSAPSSSKKPSNNVAEQLKNITLDENIFQNSTSITVRSTPKKTKKNIPQLPTVSPSSSSRSGATSHHSLATLLSPPTLPHQHLDPPFRLSDIQLVSNGVIQRLTRSPIVCLLRRRFHDQAQSPPYNVEVVAAHGRAQVRELGLSSSIRPVSSLHPLVELYLHSQGWESAFIRSLETVARLEPPLEPFVATLGDMGMPLAEATFLWHLIAAQQRHW</sequence>
<evidence type="ECO:0000313" key="3">
    <source>
        <dbReference type="Proteomes" id="UP000284842"/>
    </source>
</evidence>
<protein>
    <submittedName>
        <fullName evidence="2">Uncharacterized protein</fullName>
    </submittedName>
</protein>
<reference evidence="2 3" key="1">
    <citation type="journal article" date="2018" name="Evol. Lett.">
        <title>Horizontal gene cluster transfer increased hallucinogenic mushroom diversity.</title>
        <authorList>
            <person name="Reynolds H.T."/>
            <person name="Vijayakumar V."/>
            <person name="Gluck-Thaler E."/>
            <person name="Korotkin H.B."/>
            <person name="Matheny P.B."/>
            <person name="Slot J.C."/>
        </authorList>
    </citation>
    <scope>NUCLEOTIDE SEQUENCE [LARGE SCALE GENOMIC DNA]</scope>
    <source>
        <strain evidence="2 3">2629</strain>
    </source>
</reference>
<dbReference type="AlphaFoldDB" id="A0A409YMU4"/>
<evidence type="ECO:0000256" key="1">
    <source>
        <dbReference type="SAM" id="MobiDB-lite"/>
    </source>
</evidence>
<comment type="caution">
    <text evidence="2">The sequence shown here is derived from an EMBL/GenBank/DDBJ whole genome shotgun (WGS) entry which is preliminary data.</text>
</comment>
<keyword evidence="3" id="KW-1185">Reference proteome</keyword>
<organism evidence="2 3">
    <name type="scientific">Panaeolus cyanescens</name>
    <dbReference type="NCBI Taxonomy" id="181874"/>
    <lineage>
        <taxon>Eukaryota</taxon>
        <taxon>Fungi</taxon>
        <taxon>Dikarya</taxon>
        <taxon>Basidiomycota</taxon>
        <taxon>Agaricomycotina</taxon>
        <taxon>Agaricomycetes</taxon>
        <taxon>Agaricomycetidae</taxon>
        <taxon>Agaricales</taxon>
        <taxon>Agaricineae</taxon>
        <taxon>Galeropsidaceae</taxon>
        <taxon>Panaeolus</taxon>
    </lineage>
</organism>
<feature type="compositionally biased region" description="Low complexity" evidence="1">
    <location>
        <begin position="237"/>
        <end position="258"/>
    </location>
</feature>
<accession>A0A409YMU4</accession>
<dbReference type="OrthoDB" id="10567339at2759"/>
<dbReference type="Proteomes" id="UP000284842">
    <property type="component" value="Unassembled WGS sequence"/>
</dbReference>
<name>A0A409YMU4_9AGAR</name>
<dbReference type="EMBL" id="NHTK01000954">
    <property type="protein sequence ID" value="PPR04391.1"/>
    <property type="molecule type" value="Genomic_DNA"/>
</dbReference>
<evidence type="ECO:0000313" key="2">
    <source>
        <dbReference type="EMBL" id="PPR04391.1"/>
    </source>
</evidence>
<dbReference type="InParanoid" id="A0A409YMU4"/>